<comment type="caution">
    <text evidence="1">The sequence shown here is derived from an EMBL/GenBank/DDBJ whole genome shotgun (WGS) entry which is preliminary data.</text>
</comment>
<dbReference type="AlphaFoldDB" id="A0A9D5KAQ6"/>
<gene>
    <name evidence="1" type="ORF">GF359_09865</name>
</gene>
<proteinExistence type="predicted"/>
<protein>
    <submittedName>
        <fullName evidence="1">Uncharacterized protein</fullName>
    </submittedName>
</protein>
<dbReference type="Proteomes" id="UP000630660">
    <property type="component" value="Unassembled WGS sequence"/>
</dbReference>
<accession>A0A9D5KAQ6</accession>
<reference evidence="1" key="1">
    <citation type="submission" date="2019-11" db="EMBL/GenBank/DDBJ databases">
        <title>Microbial mats filling the niche in hypersaline microbial mats.</title>
        <authorList>
            <person name="Wong H.L."/>
            <person name="Macleod F.I."/>
            <person name="White R.A. III"/>
            <person name="Burns B.P."/>
        </authorList>
    </citation>
    <scope>NUCLEOTIDE SEQUENCE</scope>
    <source>
        <strain evidence="1">Bin_327</strain>
    </source>
</reference>
<evidence type="ECO:0000313" key="2">
    <source>
        <dbReference type="Proteomes" id="UP000630660"/>
    </source>
</evidence>
<evidence type="ECO:0000313" key="1">
    <source>
        <dbReference type="EMBL" id="MBD3365506.1"/>
    </source>
</evidence>
<name>A0A9D5KAQ6_UNCW3</name>
<organism evidence="1 2">
    <name type="scientific">candidate division WOR-3 bacterium</name>
    <dbReference type="NCBI Taxonomy" id="2052148"/>
    <lineage>
        <taxon>Bacteria</taxon>
        <taxon>Bacteria division WOR-3</taxon>
    </lineage>
</organism>
<dbReference type="EMBL" id="WJKJ01000326">
    <property type="protein sequence ID" value="MBD3365506.1"/>
    <property type="molecule type" value="Genomic_DNA"/>
</dbReference>
<sequence>MRKAITIAIVIAMAVPAITVAQTYNWYDYTKETPLLDEVLYGISIDSITFSQSTYETGFLNAAQAFETARNACNYSSCVSYAQSMERFAQYITDSDRRNAVEEVTEALQTIYSYSASAFEASCIDPDDEDGLGDRLYATPKGTLTIRITIEHCDTCDTRFFKHQEEACRHRLRIGIEFE</sequence>